<keyword evidence="2" id="KW-1185">Reference proteome</keyword>
<dbReference type="RefSeq" id="WP_013632741.1">
    <property type="nucleotide sequence ID" value="NC_015177.1"/>
</dbReference>
<reference evidence="2" key="2">
    <citation type="submission" date="2011-02" db="EMBL/GenBank/DDBJ databases">
        <title>The complete genome of Pedobacter saltans DSM 12145.</title>
        <authorList>
            <consortium name="US DOE Joint Genome Institute (JGI-PGF)"/>
            <person name="Lucas S."/>
            <person name="Copeland A."/>
            <person name="Lapidus A."/>
            <person name="Bruce D."/>
            <person name="Goodwin L."/>
            <person name="Pitluck S."/>
            <person name="Kyrpides N."/>
            <person name="Mavromatis K."/>
            <person name="Pagani I."/>
            <person name="Ivanova N."/>
            <person name="Ovchinnikova G."/>
            <person name="Lu M."/>
            <person name="Detter J.C."/>
            <person name="Han C."/>
            <person name="Land M."/>
            <person name="Hauser L."/>
            <person name="Markowitz V."/>
            <person name="Cheng J.-F."/>
            <person name="Hugenholtz P."/>
            <person name="Woyke T."/>
            <person name="Wu D."/>
            <person name="Tindall B."/>
            <person name="Pomrenke H.G."/>
            <person name="Brambilla E."/>
            <person name="Klenk H.-P."/>
            <person name="Eisen J.A."/>
        </authorList>
    </citation>
    <scope>NUCLEOTIDE SEQUENCE [LARGE SCALE GENOMIC DNA]</scope>
    <source>
        <strain evidence="2">ATCC 51119 / DSM 12145 / JCM 21818 / LMG 10337 / NBRC 100064 / NCIMB 13643</strain>
    </source>
</reference>
<dbReference type="PANTHER" id="PTHR38477">
    <property type="entry name" value="HYPOTHETICAL EXPORTED PROTEIN"/>
    <property type="match status" value="1"/>
</dbReference>
<protein>
    <recommendedName>
        <fullName evidence="3">Murein L,D-transpeptidase catalytic domain family protein</fullName>
    </recommendedName>
</protein>
<sequence length="261" mass="29352">MKKYNKIWQFITPLLLFLVTISILSWTDINNNLSEKQSTNSDTLKLKPVEKPPFSSEISNIYQAINLQQTGLGFSVFEKAITGFINLKSENRLNNDKDILTVIDFSKSSTEKRMWIIDLKNKSVLLNTYVAHGRGSGDDIANSFSNLAESHQSSLGFYVTNETYQGKHGLSLRLDGLDKGINNLARTRAIVVHGASYVSENFINTHGRLGRSHGCPAVPDYLNEKIISLIKDKTCMFINGPKEYNSVFLDKEKAENSIRNI</sequence>
<dbReference type="eggNOG" id="COG1376">
    <property type="taxonomic scope" value="Bacteria"/>
</dbReference>
<dbReference type="Proteomes" id="UP000000310">
    <property type="component" value="Chromosome"/>
</dbReference>
<evidence type="ECO:0000313" key="1">
    <source>
        <dbReference type="EMBL" id="ADY52250.1"/>
    </source>
</evidence>
<evidence type="ECO:0008006" key="3">
    <source>
        <dbReference type="Google" id="ProtNLM"/>
    </source>
</evidence>
<proteinExistence type="predicted"/>
<dbReference type="HOGENOM" id="CLU_080995_1_0_10"/>
<name>F0S7J0_PSESL</name>
<dbReference type="Pfam" id="PF13645">
    <property type="entry name" value="YkuD_2"/>
    <property type="match status" value="1"/>
</dbReference>
<dbReference type="EMBL" id="CP002545">
    <property type="protein sequence ID" value="ADY52250.1"/>
    <property type="molecule type" value="Genomic_DNA"/>
</dbReference>
<gene>
    <name evidence="1" type="ordered locus">Pedsa_1693</name>
</gene>
<dbReference type="InterPro" id="IPR032676">
    <property type="entry name" value="YkuD_2"/>
</dbReference>
<organism evidence="1 2">
    <name type="scientific">Pseudopedobacter saltans (strain ATCC 51119 / DSM 12145 / JCM 21818 / CCUG 39354 / LMG 10337 / NBRC 100064 / NCIMB 13643)</name>
    <name type="common">Pedobacter saltans</name>
    <dbReference type="NCBI Taxonomy" id="762903"/>
    <lineage>
        <taxon>Bacteria</taxon>
        <taxon>Pseudomonadati</taxon>
        <taxon>Bacteroidota</taxon>
        <taxon>Sphingobacteriia</taxon>
        <taxon>Sphingobacteriales</taxon>
        <taxon>Sphingobacteriaceae</taxon>
        <taxon>Pseudopedobacter</taxon>
    </lineage>
</organism>
<dbReference type="AlphaFoldDB" id="F0S7J0"/>
<reference evidence="1 2" key="1">
    <citation type="journal article" date="2011" name="Stand. Genomic Sci.">
        <title>Complete genome sequence of the gliding, heparinolytic Pedobacter saltans type strain (113).</title>
        <authorList>
            <person name="Liolios K."/>
            <person name="Sikorski J."/>
            <person name="Lu M."/>
            <person name="Nolan M."/>
            <person name="Lapidus A."/>
            <person name="Lucas S."/>
            <person name="Hammon N."/>
            <person name="Deshpande S."/>
            <person name="Cheng J.F."/>
            <person name="Tapia R."/>
            <person name="Han C."/>
            <person name="Goodwin L."/>
            <person name="Pitluck S."/>
            <person name="Huntemann M."/>
            <person name="Ivanova N."/>
            <person name="Pagani I."/>
            <person name="Mavromatis K."/>
            <person name="Ovchinikova G."/>
            <person name="Pati A."/>
            <person name="Chen A."/>
            <person name="Palaniappan K."/>
            <person name="Land M."/>
            <person name="Hauser L."/>
            <person name="Brambilla E.M."/>
            <person name="Kotsyurbenko O."/>
            <person name="Rohde M."/>
            <person name="Tindall B.J."/>
            <person name="Abt B."/>
            <person name="Goker M."/>
            <person name="Detter J.C."/>
            <person name="Woyke T."/>
            <person name="Bristow J."/>
            <person name="Eisen J.A."/>
            <person name="Markowitz V."/>
            <person name="Hugenholtz P."/>
            <person name="Klenk H.P."/>
            <person name="Kyrpides N.C."/>
        </authorList>
    </citation>
    <scope>NUCLEOTIDE SEQUENCE [LARGE SCALE GENOMIC DNA]</scope>
    <source>
        <strain evidence="2">ATCC 51119 / DSM 12145 / JCM 21818 / LMG 10337 / NBRC 100064 / NCIMB 13643</strain>
    </source>
</reference>
<accession>F0S7J0</accession>
<evidence type="ECO:0000313" key="2">
    <source>
        <dbReference type="Proteomes" id="UP000000310"/>
    </source>
</evidence>
<dbReference type="STRING" id="762903.Pedsa_1693"/>
<dbReference type="KEGG" id="psn:Pedsa_1693"/>
<dbReference type="OrthoDB" id="9815195at2"/>
<dbReference type="PANTHER" id="PTHR38477:SF1">
    <property type="entry name" value="MUREIN L,D-TRANSPEPTIDASE CATALYTIC DOMAIN FAMILY PROTEIN"/>
    <property type="match status" value="1"/>
</dbReference>